<organism evidence="22 23">
    <name type="scientific">Oldenlandia corymbosa var. corymbosa</name>
    <dbReference type="NCBI Taxonomy" id="529605"/>
    <lineage>
        <taxon>Eukaryota</taxon>
        <taxon>Viridiplantae</taxon>
        <taxon>Streptophyta</taxon>
        <taxon>Embryophyta</taxon>
        <taxon>Tracheophyta</taxon>
        <taxon>Spermatophyta</taxon>
        <taxon>Magnoliopsida</taxon>
        <taxon>eudicotyledons</taxon>
        <taxon>Gunneridae</taxon>
        <taxon>Pentapetalae</taxon>
        <taxon>asterids</taxon>
        <taxon>lamiids</taxon>
        <taxon>Gentianales</taxon>
        <taxon>Rubiaceae</taxon>
        <taxon>Rubioideae</taxon>
        <taxon>Spermacoceae</taxon>
        <taxon>Hedyotis-Oldenlandia complex</taxon>
        <taxon>Oldenlandia</taxon>
    </lineage>
</organism>
<evidence type="ECO:0000256" key="1">
    <source>
        <dbReference type="ARBA" id="ARBA00000441"/>
    </source>
</evidence>
<evidence type="ECO:0000256" key="8">
    <source>
        <dbReference type="ARBA" id="ARBA00022676"/>
    </source>
</evidence>
<keyword evidence="16" id="KW-0456">Lyase</keyword>
<dbReference type="AlphaFoldDB" id="A0AAV1C1M4"/>
<comment type="catalytic activity">
    <reaction evidence="1">
        <text>beta-D-fructose 1,6-bisphosphate = D-glyceraldehyde 3-phosphate + dihydroxyacetone phosphate</text>
        <dbReference type="Rhea" id="RHEA:14729"/>
        <dbReference type="ChEBI" id="CHEBI:32966"/>
        <dbReference type="ChEBI" id="CHEBI:57642"/>
        <dbReference type="ChEBI" id="CHEBI:59776"/>
        <dbReference type="EC" id="4.1.2.13"/>
    </reaction>
</comment>
<feature type="region of interest" description="Disordered" evidence="20">
    <location>
        <begin position="20"/>
        <end position="41"/>
    </location>
</feature>
<dbReference type="Pfam" id="PF10250">
    <property type="entry name" value="O-FucT"/>
    <property type="match status" value="1"/>
</dbReference>
<feature type="compositionally biased region" description="Acidic residues" evidence="20">
    <location>
        <begin position="25"/>
        <end position="38"/>
    </location>
</feature>
<protein>
    <recommendedName>
        <fullName evidence="7">fructose-bisphosphate aldolase</fullName>
        <ecNumber evidence="7">4.1.2.13</ecNumber>
    </recommendedName>
    <alternativeName>
        <fullName evidence="19">O-fucosyltransferase family protein</fullName>
    </alternativeName>
</protein>
<evidence type="ECO:0000256" key="15">
    <source>
        <dbReference type="ARBA" id="ARBA00023180"/>
    </source>
</evidence>
<evidence type="ECO:0000313" key="22">
    <source>
        <dbReference type="EMBL" id="CAI9089546.1"/>
    </source>
</evidence>
<feature type="chain" id="PRO_5043908996" description="fructose-bisphosphate aldolase" evidence="21">
    <location>
        <begin position="19"/>
        <end position="488"/>
    </location>
</feature>
<keyword evidence="18" id="KW-0119">Carbohydrate metabolism</keyword>
<dbReference type="Proteomes" id="UP001161247">
    <property type="component" value="Chromosome 1"/>
</dbReference>
<dbReference type="GO" id="GO:0016020">
    <property type="term" value="C:membrane"/>
    <property type="evidence" value="ECO:0007669"/>
    <property type="project" value="UniProtKB-SubCell"/>
</dbReference>
<dbReference type="PANTHER" id="PTHR31741:SF66">
    <property type="entry name" value="O-FUCOSYLTRANSFERASE 20"/>
    <property type="match status" value="1"/>
</dbReference>
<evidence type="ECO:0000256" key="7">
    <source>
        <dbReference type="ARBA" id="ARBA00013068"/>
    </source>
</evidence>
<dbReference type="InterPro" id="IPR019378">
    <property type="entry name" value="GDP-Fuc_O-FucTrfase"/>
</dbReference>
<evidence type="ECO:0000256" key="16">
    <source>
        <dbReference type="ARBA" id="ARBA00023239"/>
    </source>
</evidence>
<keyword evidence="23" id="KW-1185">Reference proteome</keyword>
<keyword evidence="21" id="KW-0732">Signal</keyword>
<dbReference type="GO" id="GO:0006004">
    <property type="term" value="P:fucose metabolic process"/>
    <property type="evidence" value="ECO:0007669"/>
    <property type="project" value="UniProtKB-KW"/>
</dbReference>
<evidence type="ECO:0000256" key="18">
    <source>
        <dbReference type="ARBA" id="ARBA00023277"/>
    </source>
</evidence>
<proteinExistence type="inferred from homology"/>
<evidence type="ECO:0000256" key="17">
    <source>
        <dbReference type="ARBA" id="ARBA00023253"/>
    </source>
</evidence>
<evidence type="ECO:0000256" key="4">
    <source>
        <dbReference type="ARBA" id="ARBA00004881"/>
    </source>
</evidence>
<evidence type="ECO:0000256" key="10">
    <source>
        <dbReference type="ARBA" id="ARBA00022692"/>
    </source>
</evidence>
<dbReference type="GO" id="GO:0006096">
    <property type="term" value="P:glycolytic process"/>
    <property type="evidence" value="ECO:0007669"/>
    <property type="project" value="UniProtKB-KW"/>
</dbReference>
<dbReference type="InterPro" id="IPR000741">
    <property type="entry name" value="FBA_I"/>
</dbReference>
<dbReference type="InterPro" id="IPR013785">
    <property type="entry name" value="Aldolase_TIM"/>
</dbReference>
<keyword evidence="13" id="KW-0472">Membrane</keyword>
<comment type="pathway">
    <text evidence="3">Carbohydrate degradation; glycolysis; D-glyceraldehyde 3-phosphate and glycerone phosphate from D-glucose: step 4/4.</text>
</comment>
<dbReference type="EMBL" id="OX459118">
    <property type="protein sequence ID" value="CAI9089546.1"/>
    <property type="molecule type" value="Genomic_DNA"/>
</dbReference>
<keyword evidence="17" id="KW-0294">Fucose metabolism</keyword>
<reference evidence="22" key="1">
    <citation type="submission" date="2023-03" db="EMBL/GenBank/DDBJ databases">
        <authorList>
            <person name="Julca I."/>
        </authorList>
    </citation>
    <scope>NUCLEOTIDE SEQUENCE</scope>
</reference>
<evidence type="ECO:0000256" key="5">
    <source>
        <dbReference type="ARBA" id="ARBA00007737"/>
    </source>
</evidence>
<keyword evidence="10" id="KW-0812">Transmembrane</keyword>
<evidence type="ECO:0000256" key="11">
    <source>
        <dbReference type="ARBA" id="ARBA00022968"/>
    </source>
</evidence>
<sequence>MASISLVSSLLTAAKAGAQTVGSMDDGDDDEGNVDDDGDKERNFWKRPDRLGNRLFCQLNRGYKRTSLDMVKDRANYVMIVVLSSGTNHRRNQIFGAVMIARIHHGPFLVLPILQVNVIWGDEIESEFSDICDLEHFKEVLVNDVRMLLSLPSTHAMTKRVEEKMTRLYATPPWITSWFHRKVAFHGLRFPLPILDLGNKLTKWMRCAGSIHLLMGKDVWVRSGSRPGLSHEYDDEMIRNNKQRPELLTSRSNMAYHERKLFCLAVLNALEIKRLLEALGAHIRLLKALGAAESARIFWARGNTLQENKYLAFPGELEPFQRKASLMAAIGYLVSANSDIFNQSHGGNMGHTIQISSRSTYLNTAEEIDLLNGHDVHIHSPVIAVPKDGPSRVVELPGTDGETNTQGLNDLAKRCQQNYAANARFSSGMLSRLEPMNHPRRLFMRIPVDWTDMLSSASRMVWCQLLSQRSLHHASCCPFCGVLFWCPK</sequence>
<evidence type="ECO:0000256" key="14">
    <source>
        <dbReference type="ARBA" id="ARBA00023152"/>
    </source>
</evidence>
<name>A0AAV1C1M4_OLDCO</name>
<dbReference type="EC" id="4.1.2.13" evidence="7"/>
<comment type="subcellular location">
    <subcellularLocation>
        <location evidence="2">Membrane</location>
        <topology evidence="2">Single-pass type II membrane protein</topology>
    </subcellularLocation>
</comment>
<comment type="similarity">
    <text evidence="5">Belongs to the glycosyltransferase GT106 family.</text>
</comment>
<keyword evidence="11" id="KW-0735">Signal-anchor</keyword>
<accession>A0AAV1C1M4</accession>
<dbReference type="PANTHER" id="PTHR31741">
    <property type="entry name" value="OS02G0726500 PROTEIN-RELATED"/>
    <property type="match status" value="1"/>
</dbReference>
<dbReference type="GO" id="GO:0016757">
    <property type="term" value="F:glycosyltransferase activity"/>
    <property type="evidence" value="ECO:0007669"/>
    <property type="project" value="UniProtKB-KW"/>
</dbReference>
<evidence type="ECO:0000256" key="12">
    <source>
        <dbReference type="ARBA" id="ARBA00022989"/>
    </source>
</evidence>
<comment type="pathway">
    <text evidence="4">Glycan metabolism.</text>
</comment>
<evidence type="ECO:0000256" key="3">
    <source>
        <dbReference type="ARBA" id="ARBA00004714"/>
    </source>
</evidence>
<dbReference type="Pfam" id="PF00274">
    <property type="entry name" value="Glycolytic"/>
    <property type="match status" value="1"/>
</dbReference>
<feature type="signal peptide" evidence="21">
    <location>
        <begin position="1"/>
        <end position="18"/>
    </location>
</feature>
<keyword evidence="8" id="KW-0328">Glycosyltransferase</keyword>
<comment type="similarity">
    <text evidence="6">Belongs to the class I fructose-bisphosphate aldolase family.</text>
</comment>
<evidence type="ECO:0000256" key="13">
    <source>
        <dbReference type="ARBA" id="ARBA00023136"/>
    </source>
</evidence>
<dbReference type="GO" id="GO:0005737">
    <property type="term" value="C:cytoplasm"/>
    <property type="evidence" value="ECO:0007669"/>
    <property type="project" value="TreeGrafter"/>
</dbReference>
<evidence type="ECO:0000256" key="6">
    <source>
        <dbReference type="ARBA" id="ARBA00010387"/>
    </source>
</evidence>
<keyword evidence="9" id="KW-0808">Transferase</keyword>
<keyword evidence="12" id="KW-1133">Transmembrane helix</keyword>
<keyword evidence="15" id="KW-0325">Glycoprotein</keyword>
<evidence type="ECO:0000256" key="19">
    <source>
        <dbReference type="ARBA" id="ARBA00030350"/>
    </source>
</evidence>
<evidence type="ECO:0000256" key="20">
    <source>
        <dbReference type="SAM" id="MobiDB-lite"/>
    </source>
</evidence>
<dbReference type="Gene3D" id="3.20.20.70">
    <property type="entry name" value="Aldolase class I"/>
    <property type="match status" value="1"/>
</dbReference>
<dbReference type="GO" id="GO:0004332">
    <property type="term" value="F:fructose-bisphosphate aldolase activity"/>
    <property type="evidence" value="ECO:0007669"/>
    <property type="project" value="UniProtKB-EC"/>
</dbReference>
<evidence type="ECO:0000256" key="21">
    <source>
        <dbReference type="SAM" id="SignalP"/>
    </source>
</evidence>
<evidence type="ECO:0000313" key="23">
    <source>
        <dbReference type="Proteomes" id="UP001161247"/>
    </source>
</evidence>
<gene>
    <name evidence="22" type="ORF">OLC1_LOCUS1875</name>
</gene>
<evidence type="ECO:0000256" key="2">
    <source>
        <dbReference type="ARBA" id="ARBA00004606"/>
    </source>
</evidence>
<evidence type="ECO:0000256" key="9">
    <source>
        <dbReference type="ARBA" id="ARBA00022679"/>
    </source>
</evidence>
<keyword evidence="14" id="KW-0324">Glycolysis</keyword>